<sequence>MRIPSIFFAAMVLIPASAAAAPAVELSTGLDYREGEYGTGERIETWEIPASVRVQSGRVIVSATLPYLRVDAPGNVVGGGSGILGLPIIVDPTEPPGRVRREGVGDLELGAAYIVPSEAVGLTLSGQVKVPTASAAKGLGTGEFDYAVGAELSKTFGRVTPFVGVGYTMPGDPGSFELQDSLSARAGAAVQMGKRVRGHVAYGYAQSVSPLVPDEQQVSAGLNAGVSQSLSLGVYGSAGLSEGSPDVGAGVRLGTSF</sequence>
<dbReference type="OrthoDB" id="7469591at2"/>
<feature type="signal peptide" evidence="1">
    <location>
        <begin position="1"/>
        <end position="20"/>
    </location>
</feature>
<dbReference type="EMBL" id="QFFF01000001">
    <property type="protein sequence ID" value="PWG01783.1"/>
    <property type="molecule type" value="Genomic_DNA"/>
</dbReference>
<organism evidence="2 3">
    <name type="scientific">Allosphingosinicella humi</name>
    <dbReference type="NCBI Taxonomy" id="2068657"/>
    <lineage>
        <taxon>Bacteria</taxon>
        <taxon>Pseudomonadati</taxon>
        <taxon>Pseudomonadota</taxon>
        <taxon>Alphaproteobacteria</taxon>
        <taxon>Sphingomonadales</taxon>
        <taxon>Sphingomonadaceae</taxon>
        <taxon>Allosphingosinicella</taxon>
    </lineage>
</organism>
<evidence type="ECO:0000313" key="3">
    <source>
        <dbReference type="Proteomes" id="UP000245916"/>
    </source>
</evidence>
<evidence type="ECO:0008006" key="4">
    <source>
        <dbReference type="Google" id="ProtNLM"/>
    </source>
</evidence>
<comment type="caution">
    <text evidence="2">The sequence shown here is derived from an EMBL/GenBank/DDBJ whole genome shotgun (WGS) entry which is preliminary data.</text>
</comment>
<protein>
    <recommendedName>
        <fullName evidence="4">Transporter</fullName>
    </recommendedName>
</protein>
<keyword evidence="1" id="KW-0732">Signal</keyword>
<reference evidence="2 3" key="1">
    <citation type="submission" date="2018-05" db="EMBL/GenBank/DDBJ databases">
        <title>Genome of Sphingosinicella humi QZX222.</title>
        <authorList>
            <person name="Qiao Z."/>
            <person name="Wang G."/>
        </authorList>
    </citation>
    <scope>NUCLEOTIDE SEQUENCE [LARGE SCALE GENOMIC DNA]</scope>
    <source>
        <strain evidence="2 3">QZX222</strain>
    </source>
</reference>
<feature type="chain" id="PRO_5015662191" description="Transporter" evidence="1">
    <location>
        <begin position="21"/>
        <end position="257"/>
    </location>
</feature>
<keyword evidence="3" id="KW-1185">Reference proteome</keyword>
<accession>A0A2U2J0D1</accession>
<proteinExistence type="predicted"/>
<dbReference type="Proteomes" id="UP000245916">
    <property type="component" value="Unassembled WGS sequence"/>
</dbReference>
<gene>
    <name evidence="2" type="ORF">DF286_02035</name>
</gene>
<dbReference type="RefSeq" id="WP_109269922.1">
    <property type="nucleotide sequence ID" value="NZ_QFFF01000001.1"/>
</dbReference>
<name>A0A2U2J0D1_9SPHN</name>
<evidence type="ECO:0000313" key="2">
    <source>
        <dbReference type="EMBL" id="PWG01783.1"/>
    </source>
</evidence>
<dbReference type="AlphaFoldDB" id="A0A2U2J0D1"/>
<evidence type="ECO:0000256" key="1">
    <source>
        <dbReference type="SAM" id="SignalP"/>
    </source>
</evidence>